<dbReference type="GO" id="GO:0015074">
    <property type="term" value="P:DNA integration"/>
    <property type="evidence" value="ECO:0007669"/>
    <property type="project" value="InterPro"/>
</dbReference>
<feature type="compositionally biased region" description="Polar residues" evidence="2">
    <location>
        <begin position="680"/>
        <end position="706"/>
    </location>
</feature>
<dbReference type="InterPro" id="IPR001584">
    <property type="entry name" value="Integrase_cat-core"/>
</dbReference>
<dbReference type="SUPFAM" id="SSF53098">
    <property type="entry name" value="Ribonuclease H-like"/>
    <property type="match status" value="1"/>
</dbReference>
<evidence type="ECO:0000313" key="4">
    <source>
        <dbReference type="EMBL" id="GEU46313.1"/>
    </source>
</evidence>
<evidence type="ECO:0000259" key="3">
    <source>
        <dbReference type="PROSITE" id="PS50994"/>
    </source>
</evidence>
<dbReference type="PROSITE" id="PS50994">
    <property type="entry name" value="INTEGRASE"/>
    <property type="match status" value="1"/>
</dbReference>
<dbReference type="PANTHER" id="PTHR42648:SF18">
    <property type="entry name" value="RETROTRANSPOSON, UNCLASSIFIED-LIKE PROTEIN"/>
    <property type="match status" value="1"/>
</dbReference>
<dbReference type="EMBL" id="BKCJ010002108">
    <property type="protein sequence ID" value="GEU46313.1"/>
    <property type="molecule type" value="Genomic_DNA"/>
</dbReference>
<evidence type="ECO:0000256" key="1">
    <source>
        <dbReference type="SAM" id="Coils"/>
    </source>
</evidence>
<organism evidence="4">
    <name type="scientific">Tanacetum cinerariifolium</name>
    <name type="common">Dalmatian daisy</name>
    <name type="synonym">Chrysanthemum cinerariifolium</name>
    <dbReference type="NCBI Taxonomy" id="118510"/>
    <lineage>
        <taxon>Eukaryota</taxon>
        <taxon>Viridiplantae</taxon>
        <taxon>Streptophyta</taxon>
        <taxon>Embryophyta</taxon>
        <taxon>Tracheophyta</taxon>
        <taxon>Spermatophyta</taxon>
        <taxon>Magnoliopsida</taxon>
        <taxon>eudicotyledons</taxon>
        <taxon>Gunneridae</taxon>
        <taxon>Pentapetalae</taxon>
        <taxon>asterids</taxon>
        <taxon>campanulids</taxon>
        <taxon>Asterales</taxon>
        <taxon>Asteraceae</taxon>
        <taxon>Asteroideae</taxon>
        <taxon>Anthemideae</taxon>
        <taxon>Anthemidinae</taxon>
        <taxon>Tanacetum</taxon>
    </lineage>
</organism>
<dbReference type="PANTHER" id="PTHR42648">
    <property type="entry name" value="TRANSPOSASE, PUTATIVE-RELATED"/>
    <property type="match status" value="1"/>
</dbReference>
<keyword evidence="1" id="KW-0175">Coiled coil</keyword>
<sequence>MDSIISLVQKNTLAEYMILSGADNLPPMLDKDMYDSWKSRMELYMKNREHERMILESVEHGPLIWPTVEENGVIRTKKYAELSAVEKIQADCDMKATNIILQVLPTDIYSLVNHHRVAKDLWERVQLLMQGTSLTKQERECKLYDAFDKFTHIKGESLHTYYLRFTQLINDMNIYKINMEQFQVNTKFLNSLPPEWNSGFAVLVFSSGDDPIACLNKAMEFLTLVASCRVTVQQVQGRQGRNYSGTTYKGNATSSKGNTTSRQAKTEDLDTYDSDYDDLSNAQTVLMANVSNYGSHVISEVPNSENYLNDMDNQSVHALQDFEQSLVMDFTDNEIPSDSNIIPYSQYLQETQHATVQDTNLQAPQDSMILSVIEQMSEQMINHVNNWEKANKEHNQESITAELERYKERVKTFKQRLNIDLSCREKMIDSQMDDMIKEKLSLKEKVDLLEQNLSKQITKKKCLLETFNVFKNKSKEKENKYMETEIDLELKIKELNNIVFKVGQSAQTVHMLTKPQSFYDNVYKQAPDTLILKEQSRSKMSEKAKDPEVIAKKISHKPIGYEKLNRLIDDFGKCFTPQQELLTEQAFWLRISNPTIESSLPPVRVEVSELPKRRESCEKCLNLDAESSISKQAYNDLLNRNVQARFRTLALKLMHNRESYIFYIKHTHDQADILRGVKCSTSASGSKPSGNTKYKRISQPSSSNKINKVEDQPTSVKARKNNKNHVKKVNCDDHVMQSISNANSISVSINNAPVKNYVNDVKSEPNHTWGSIATDIPSSSSLVMIGCPDCTLHQRLRAGYGTDDYLISTLREKVYLSDSRRLLKIYMGKIFEDKDEAPAAIIKCIKNIQVRLNAIVRNVRTDNGTEFVNQTLREFYENVGISHQTSVARTPQQNGVVERRNQTLVEAAPTMLIFSKALLFLWPEAINTACYT</sequence>
<reference evidence="4" key="1">
    <citation type="journal article" date="2019" name="Sci. Rep.">
        <title>Draft genome of Tanacetum cinerariifolium, the natural source of mosquito coil.</title>
        <authorList>
            <person name="Yamashiro T."/>
            <person name="Shiraishi A."/>
            <person name="Satake H."/>
            <person name="Nakayama K."/>
        </authorList>
    </citation>
    <scope>NUCLEOTIDE SEQUENCE</scope>
</reference>
<gene>
    <name evidence="4" type="ORF">Tci_018291</name>
</gene>
<feature type="region of interest" description="Disordered" evidence="2">
    <location>
        <begin position="241"/>
        <end position="268"/>
    </location>
</feature>
<dbReference type="InterPro" id="IPR036397">
    <property type="entry name" value="RNaseH_sf"/>
</dbReference>
<comment type="caution">
    <text evidence="4">The sequence shown here is derived from an EMBL/GenBank/DDBJ whole genome shotgun (WGS) entry which is preliminary data.</text>
</comment>
<feature type="compositionally biased region" description="Polar residues" evidence="2">
    <location>
        <begin position="242"/>
        <end position="263"/>
    </location>
</feature>
<protein>
    <submittedName>
        <fullName evidence="4">Integrase, catalytic region, zinc finger, CCHC-type, peptidase aspartic, catalytic</fullName>
    </submittedName>
</protein>
<feature type="region of interest" description="Disordered" evidence="2">
    <location>
        <begin position="680"/>
        <end position="718"/>
    </location>
</feature>
<feature type="coiled-coil region" evidence="1">
    <location>
        <begin position="377"/>
        <end position="452"/>
    </location>
</feature>
<dbReference type="AlphaFoldDB" id="A0A6L2KA22"/>
<dbReference type="Gene3D" id="3.30.420.10">
    <property type="entry name" value="Ribonuclease H-like superfamily/Ribonuclease H"/>
    <property type="match status" value="1"/>
</dbReference>
<proteinExistence type="predicted"/>
<dbReference type="GO" id="GO:0003676">
    <property type="term" value="F:nucleic acid binding"/>
    <property type="evidence" value="ECO:0007669"/>
    <property type="project" value="InterPro"/>
</dbReference>
<dbReference type="Pfam" id="PF14223">
    <property type="entry name" value="Retrotran_gag_2"/>
    <property type="match status" value="1"/>
</dbReference>
<dbReference type="InterPro" id="IPR039537">
    <property type="entry name" value="Retrotran_Ty1/copia-like"/>
</dbReference>
<feature type="domain" description="Integrase catalytic" evidence="3">
    <location>
        <begin position="784"/>
        <end position="932"/>
    </location>
</feature>
<evidence type="ECO:0000256" key="2">
    <source>
        <dbReference type="SAM" id="MobiDB-lite"/>
    </source>
</evidence>
<name>A0A6L2KA22_TANCI</name>
<dbReference type="InterPro" id="IPR012337">
    <property type="entry name" value="RNaseH-like_sf"/>
</dbReference>
<accession>A0A6L2KA22</accession>